<proteinExistence type="predicted"/>
<name>A0AC61SZQ5_9BACI</name>
<comment type="caution">
    <text evidence="1">The sequence shown here is derived from an EMBL/GenBank/DDBJ whole genome shotgun (WGS) entry which is preliminary data.</text>
</comment>
<protein>
    <submittedName>
        <fullName evidence="1">Uncharacterized protein</fullName>
    </submittedName>
</protein>
<dbReference type="Proteomes" id="UP000317636">
    <property type="component" value="Unassembled WGS sequence"/>
</dbReference>
<reference evidence="1" key="1">
    <citation type="submission" date="2019-06" db="EMBL/GenBank/DDBJ databases">
        <title>Draft genome sequence of Bacillus sp. strain MHSD28.</title>
        <authorList>
            <person name="Makuwa S.C."/>
            <person name="Serepa-Dlamini M.H."/>
        </authorList>
    </citation>
    <scope>NUCLEOTIDE SEQUENCE</scope>
    <source>
        <strain evidence="1">MHSD28</strain>
    </source>
</reference>
<gene>
    <name evidence="1" type="ORF">FJ659_24415</name>
</gene>
<organism evidence="1 2">
    <name type="scientific">Bacillus dicomae</name>
    <dbReference type="NCBI Taxonomy" id="3088378"/>
    <lineage>
        <taxon>Bacteria</taxon>
        <taxon>Bacillati</taxon>
        <taxon>Bacillota</taxon>
        <taxon>Bacilli</taxon>
        <taxon>Bacillales</taxon>
        <taxon>Bacillaceae</taxon>
        <taxon>Bacillus</taxon>
        <taxon>Bacillus cereus group</taxon>
    </lineage>
</organism>
<evidence type="ECO:0000313" key="1">
    <source>
        <dbReference type="EMBL" id="TPV39527.1"/>
    </source>
</evidence>
<evidence type="ECO:0000313" key="2">
    <source>
        <dbReference type="Proteomes" id="UP000317636"/>
    </source>
</evidence>
<accession>A0AC61SZQ5</accession>
<keyword evidence="2" id="KW-1185">Reference proteome</keyword>
<sequence length="77" mass="8281">MRILIIIGLIVIGLAFFNIISLQTIGSLLLIIGFIIAIGIGAYFLYYISLSFLALFSTIFGAIIVIALIAYAATNIL</sequence>
<dbReference type="EMBL" id="VHIV01000008">
    <property type="protein sequence ID" value="TPV39527.1"/>
    <property type="molecule type" value="Genomic_DNA"/>
</dbReference>